<keyword evidence="2" id="KW-1185">Reference proteome</keyword>
<organism evidence="1 2">
    <name type="scientific">Achlya hypogyna</name>
    <name type="common">Oomycete</name>
    <name type="synonym">Protoachlya hypogyna</name>
    <dbReference type="NCBI Taxonomy" id="1202772"/>
    <lineage>
        <taxon>Eukaryota</taxon>
        <taxon>Sar</taxon>
        <taxon>Stramenopiles</taxon>
        <taxon>Oomycota</taxon>
        <taxon>Saprolegniomycetes</taxon>
        <taxon>Saprolegniales</taxon>
        <taxon>Achlyaceae</taxon>
        <taxon>Achlya</taxon>
    </lineage>
</organism>
<proteinExistence type="predicted"/>
<dbReference type="SUPFAM" id="SSF56784">
    <property type="entry name" value="HAD-like"/>
    <property type="match status" value="1"/>
</dbReference>
<protein>
    <recommendedName>
        <fullName evidence="3">Haloacid dehalogenase-like hydrolase</fullName>
    </recommendedName>
</protein>
<dbReference type="Proteomes" id="UP000243579">
    <property type="component" value="Unassembled WGS sequence"/>
</dbReference>
<dbReference type="OrthoDB" id="444127at2759"/>
<comment type="caution">
    <text evidence="1">The sequence shown here is derived from an EMBL/GenBank/DDBJ whole genome shotgun (WGS) entry which is preliminary data.</text>
</comment>
<dbReference type="STRING" id="1202772.A0A1V9ZPM7"/>
<dbReference type="PANTHER" id="PTHR46649:SF4">
    <property type="entry name" value="HALOACID DEHALOGENASE-LIKE HYDROLASE (HAD) SUPERFAMILY PROTEIN"/>
    <property type="match status" value="1"/>
</dbReference>
<dbReference type="EMBL" id="JNBR01000033">
    <property type="protein sequence ID" value="OQR99952.1"/>
    <property type="molecule type" value="Genomic_DNA"/>
</dbReference>
<dbReference type="AlphaFoldDB" id="A0A1V9ZPM7"/>
<accession>A0A1V9ZPM7</accession>
<dbReference type="InterPro" id="IPR036412">
    <property type="entry name" value="HAD-like_sf"/>
</dbReference>
<evidence type="ECO:0000313" key="1">
    <source>
        <dbReference type="EMBL" id="OQR99952.1"/>
    </source>
</evidence>
<sequence length="140" mass="15372">MELVQTLYEFYSTRAAWEVFDEVHEVLRTLQDEGVPMGVVSNFDERLEGILETLDLRGYFDFVLTSWDHGSPKPAASIFHAAAALHGVAEKAAMVHVGDDETNDVAGPVAAGYTGRLLSRKLGGSLATLLLKDQMPGWHK</sequence>
<gene>
    <name evidence="1" type="ORF">ACHHYP_03764</name>
</gene>
<dbReference type="Pfam" id="PF00702">
    <property type="entry name" value="Hydrolase"/>
    <property type="match status" value="1"/>
</dbReference>
<dbReference type="InterPro" id="IPR023214">
    <property type="entry name" value="HAD_sf"/>
</dbReference>
<dbReference type="Gene3D" id="3.40.50.1000">
    <property type="entry name" value="HAD superfamily/HAD-like"/>
    <property type="match status" value="1"/>
</dbReference>
<dbReference type="InterPro" id="IPR006439">
    <property type="entry name" value="HAD-SF_hydro_IA"/>
</dbReference>
<dbReference type="NCBIfam" id="TIGR01549">
    <property type="entry name" value="HAD-SF-IA-v1"/>
    <property type="match status" value="1"/>
</dbReference>
<evidence type="ECO:0008006" key="3">
    <source>
        <dbReference type="Google" id="ProtNLM"/>
    </source>
</evidence>
<name>A0A1V9ZPM7_ACHHY</name>
<dbReference type="PANTHER" id="PTHR46649">
    <property type="match status" value="1"/>
</dbReference>
<evidence type="ECO:0000313" key="2">
    <source>
        <dbReference type="Proteomes" id="UP000243579"/>
    </source>
</evidence>
<reference evidence="1 2" key="1">
    <citation type="journal article" date="2014" name="Genome Biol. Evol.">
        <title>The secreted proteins of Achlya hypogyna and Thraustotheca clavata identify the ancestral oomycete secretome and reveal gene acquisitions by horizontal gene transfer.</title>
        <authorList>
            <person name="Misner I."/>
            <person name="Blouin N."/>
            <person name="Leonard G."/>
            <person name="Richards T.A."/>
            <person name="Lane C.E."/>
        </authorList>
    </citation>
    <scope>NUCLEOTIDE SEQUENCE [LARGE SCALE GENOMIC DNA]</scope>
    <source>
        <strain evidence="1 2">ATCC 48635</strain>
    </source>
</reference>